<evidence type="ECO:0000256" key="2">
    <source>
        <dbReference type="ARBA" id="ARBA00022475"/>
    </source>
</evidence>
<dbReference type="Proteomes" id="UP001172728">
    <property type="component" value="Unassembled WGS sequence"/>
</dbReference>
<evidence type="ECO:0000313" key="8">
    <source>
        <dbReference type="EMBL" id="MDN4474986.1"/>
    </source>
</evidence>
<feature type="transmembrane region" description="Helical" evidence="6">
    <location>
        <begin position="314"/>
        <end position="336"/>
    </location>
</feature>
<feature type="transmembrane region" description="Helical" evidence="6">
    <location>
        <begin position="21"/>
        <end position="39"/>
    </location>
</feature>
<dbReference type="SUPFAM" id="SSF82866">
    <property type="entry name" value="Multidrug efflux transporter AcrB transmembrane domain"/>
    <property type="match status" value="2"/>
</dbReference>
<evidence type="ECO:0000256" key="4">
    <source>
        <dbReference type="ARBA" id="ARBA00022989"/>
    </source>
</evidence>
<feature type="transmembrane region" description="Helical" evidence="6">
    <location>
        <begin position="210"/>
        <end position="231"/>
    </location>
</feature>
<keyword evidence="2" id="KW-1003">Cell membrane</keyword>
<feature type="transmembrane region" description="Helical" evidence="6">
    <location>
        <begin position="587"/>
        <end position="608"/>
    </location>
</feature>
<dbReference type="PANTHER" id="PTHR33406:SF13">
    <property type="entry name" value="MEMBRANE PROTEIN YDFJ"/>
    <property type="match status" value="1"/>
</dbReference>
<evidence type="ECO:0000256" key="6">
    <source>
        <dbReference type="SAM" id="Phobius"/>
    </source>
</evidence>
<dbReference type="InterPro" id="IPR004869">
    <property type="entry name" value="MMPL_dom"/>
</dbReference>
<dbReference type="InterPro" id="IPR000731">
    <property type="entry name" value="SSD"/>
</dbReference>
<evidence type="ECO:0000259" key="7">
    <source>
        <dbReference type="PROSITE" id="PS50156"/>
    </source>
</evidence>
<name>A0ABT8G761_9MICO</name>
<reference evidence="8" key="1">
    <citation type="submission" date="2023-06" db="EMBL/GenBank/DDBJ databases">
        <title>Sysu t00192.</title>
        <authorList>
            <person name="Gao L."/>
            <person name="Fang B.-Z."/>
            <person name="Li W.-J."/>
        </authorList>
    </citation>
    <scope>NUCLEOTIDE SEQUENCE</scope>
    <source>
        <strain evidence="8">SYSU T00192</strain>
    </source>
</reference>
<feature type="transmembrane region" description="Helical" evidence="6">
    <location>
        <begin position="186"/>
        <end position="205"/>
    </location>
</feature>
<feature type="transmembrane region" description="Helical" evidence="6">
    <location>
        <begin position="629"/>
        <end position="652"/>
    </location>
</feature>
<feature type="transmembrane region" description="Helical" evidence="6">
    <location>
        <begin position="369"/>
        <end position="393"/>
    </location>
</feature>
<feature type="transmembrane region" description="Helical" evidence="6">
    <location>
        <begin position="658"/>
        <end position="680"/>
    </location>
</feature>
<evidence type="ECO:0000256" key="1">
    <source>
        <dbReference type="ARBA" id="ARBA00004651"/>
    </source>
</evidence>
<proteinExistence type="predicted"/>
<feature type="transmembrane region" description="Helical" evidence="6">
    <location>
        <begin position="237"/>
        <end position="260"/>
    </location>
</feature>
<keyword evidence="5 6" id="KW-0472">Membrane</keyword>
<keyword evidence="9" id="KW-1185">Reference proteome</keyword>
<comment type="caution">
    <text evidence="8">The sequence shown here is derived from an EMBL/GenBank/DDBJ whole genome shotgun (WGS) entry which is preliminary data.</text>
</comment>
<feature type="transmembrane region" description="Helical" evidence="6">
    <location>
        <begin position="281"/>
        <end position="302"/>
    </location>
</feature>
<dbReference type="EMBL" id="JAUHPW010000002">
    <property type="protein sequence ID" value="MDN4474986.1"/>
    <property type="molecule type" value="Genomic_DNA"/>
</dbReference>
<dbReference type="InterPro" id="IPR050545">
    <property type="entry name" value="Mycobact_MmpL"/>
</dbReference>
<keyword evidence="4 6" id="KW-1133">Transmembrane helix</keyword>
<dbReference type="Gene3D" id="1.20.1640.10">
    <property type="entry name" value="Multidrug efflux transporter AcrB transmembrane domain"/>
    <property type="match status" value="2"/>
</dbReference>
<feature type="domain" description="SSD" evidence="7">
    <location>
        <begin position="210"/>
        <end position="335"/>
    </location>
</feature>
<evidence type="ECO:0000256" key="5">
    <source>
        <dbReference type="ARBA" id="ARBA00023136"/>
    </source>
</evidence>
<sequence>MNLGFTGRIARTAAARPWVTISVWLVAVVAAVIAAGGLGDALTQDDRLLVTTDSERAAAIDERLRGSDDATVTETVVVTATDARFGDPAFTAVIDDLVAGLEAAPGVLDVTAPTADQPVPVAEDGRSALVSATVDPGNDPTPVAQAIQDATDAATADGFALHNVGDATTELAFGELAEDTLARGELIGIAVALVILVVVFGALVAAGLPLLVAVVSIVTAVGATAIIGQAFELSFFIVNMITMMGLALGIDYSLVAVQRFREELAHGRTVRDAVAITGSTANRAVLFSGVTVLISLLGLLLVPSTIMRSLGTGAILVAIMSIVSALTLLPAVLRLLGHRVNRGRVPTAHPGREPRAWTAIARTVTARPAVSAIAGLGVLLALALPLASIRLAFPGLESLPADNELRQGVEVLVDDYGLGQSSTFIAIEGAGGARGAVAELADAVEADPAYAETTVDWRGGTAFVDTRDVYDAADPAAADALHRLRDDLVPAALDGTGAEAFVGGGQADAVDFTSVIVDHTPLVIAMVLGASFLLLLVAFRSLAIPLTAIALNVISAAAAFGLLVGVFQLGWGADLLGFAQVDAIAPWIPLFLFAVLFGLSMDYHVFLISRIKERHDATGDTRDAVVFGLSRTGSLITGAALIMVAVFLGFALGDLAEFQQMGFGLAAAVIIDATVVRTILVPSLMTLLGRHNWTLPSWLGWLPRLSVEGPAPEAPREKELVGV</sequence>
<organism evidence="8 9">
    <name type="scientific">Demequina litoralis</name>
    <dbReference type="NCBI Taxonomy" id="3051660"/>
    <lineage>
        <taxon>Bacteria</taxon>
        <taxon>Bacillati</taxon>
        <taxon>Actinomycetota</taxon>
        <taxon>Actinomycetes</taxon>
        <taxon>Micrococcales</taxon>
        <taxon>Demequinaceae</taxon>
        <taxon>Demequina</taxon>
    </lineage>
</organism>
<accession>A0ABT8G761</accession>
<evidence type="ECO:0000313" key="9">
    <source>
        <dbReference type="Proteomes" id="UP001172728"/>
    </source>
</evidence>
<dbReference type="Pfam" id="PF03176">
    <property type="entry name" value="MMPL"/>
    <property type="match status" value="2"/>
</dbReference>
<keyword evidence="3 6" id="KW-0812">Transmembrane</keyword>
<gene>
    <name evidence="8" type="ORF">QQX09_03840</name>
</gene>
<dbReference type="PANTHER" id="PTHR33406">
    <property type="entry name" value="MEMBRANE PROTEIN MJ1562-RELATED"/>
    <property type="match status" value="1"/>
</dbReference>
<protein>
    <submittedName>
        <fullName evidence="8">MMPL family transporter</fullName>
    </submittedName>
</protein>
<dbReference type="RefSeq" id="WP_301131428.1">
    <property type="nucleotide sequence ID" value="NZ_JAUHPW010000002.1"/>
</dbReference>
<dbReference type="PROSITE" id="PS50156">
    <property type="entry name" value="SSD"/>
    <property type="match status" value="1"/>
</dbReference>
<feature type="transmembrane region" description="Helical" evidence="6">
    <location>
        <begin position="522"/>
        <end position="539"/>
    </location>
</feature>
<evidence type="ECO:0000256" key="3">
    <source>
        <dbReference type="ARBA" id="ARBA00022692"/>
    </source>
</evidence>
<comment type="subcellular location">
    <subcellularLocation>
        <location evidence="1">Cell membrane</location>
        <topology evidence="1">Multi-pass membrane protein</topology>
    </subcellularLocation>
</comment>
<feature type="transmembrane region" description="Helical" evidence="6">
    <location>
        <begin position="546"/>
        <end position="567"/>
    </location>
</feature>